<feature type="non-terminal residue" evidence="1">
    <location>
        <position position="1"/>
    </location>
</feature>
<sequence length="39" mass="3816">ALPPTNWIIAGAAAIANPPIPTVSAITLSPISGFASSVE</sequence>
<dbReference type="EMBL" id="BARU01047391">
    <property type="protein sequence ID" value="GAH98930.1"/>
    <property type="molecule type" value="Genomic_DNA"/>
</dbReference>
<dbReference type="AlphaFoldDB" id="X1KZ50"/>
<comment type="caution">
    <text evidence="1">The sequence shown here is derived from an EMBL/GenBank/DDBJ whole genome shotgun (WGS) entry which is preliminary data.</text>
</comment>
<gene>
    <name evidence="1" type="ORF">S03H2_71035</name>
</gene>
<organism evidence="1">
    <name type="scientific">marine sediment metagenome</name>
    <dbReference type="NCBI Taxonomy" id="412755"/>
    <lineage>
        <taxon>unclassified sequences</taxon>
        <taxon>metagenomes</taxon>
        <taxon>ecological metagenomes</taxon>
    </lineage>
</organism>
<proteinExistence type="predicted"/>
<reference evidence="1" key="1">
    <citation type="journal article" date="2014" name="Front. Microbiol.">
        <title>High frequency of phylogenetically diverse reductive dehalogenase-homologous genes in deep subseafloor sedimentary metagenomes.</title>
        <authorList>
            <person name="Kawai M."/>
            <person name="Futagami T."/>
            <person name="Toyoda A."/>
            <person name="Takaki Y."/>
            <person name="Nishi S."/>
            <person name="Hori S."/>
            <person name="Arai W."/>
            <person name="Tsubouchi T."/>
            <person name="Morono Y."/>
            <person name="Uchiyama I."/>
            <person name="Ito T."/>
            <person name="Fujiyama A."/>
            <person name="Inagaki F."/>
            <person name="Takami H."/>
        </authorList>
    </citation>
    <scope>NUCLEOTIDE SEQUENCE</scope>
    <source>
        <strain evidence="1">Expedition CK06-06</strain>
    </source>
</reference>
<accession>X1KZ50</accession>
<protein>
    <submittedName>
        <fullName evidence="1">Uncharacterized protein</fullName>
    </submittedName>
</protein>
<evidence type="ECO:0000313" key="1">
    <source>
        <dbReference type="EMBL" id="GAH98930.1"/>
    </source>
</evidence>
<name>X1KZ50_9ZZZZ</name>